<dbReference type="RefSeq" id="WP_203924080.1">
    <property type="nucleotide sequence ID" value="NZ_BONZ01000102.1"/>
</dbReference>
<dbReference type="Proteomes" id="UP000642748">
    <property type="component" value="Unassembled WGS sequence"/>
</dbReference>
<dbReference type="AlphaFoldDB" id="A0A8J3R3D9"/>
<protein>
    <submittedName>
        <fullName evidence="2">Uncharacterized protein</fullName>
    </submittedName>
</protein>
<organism evidence="2 3">
    <name type="scientific">Rugosimonospora africana</name>
    <dbReference type="NCBI Taxonomy" id="556532"/>
    <lineage>
        <taxon>Bacteria</taxon>
        <taxon>Bacillati</taxon>
        <taxon>Actinomycetota</taxon>
        <taxon>Actinomycetes</taxon>
        <taxon>Micromonosporales</taxon>
        <taxon>Micromonosporaceae</taxon>
        <taxon>Rugosimonospora</taxon>
    </lineage>
</organism>
<sequence length="151" mass="16360">MTAIFLAVILTGSLVADAMTGGRLGREYTEAITRASDEAYGSLGAVGWVVANVGVIAVFLLQFLLLTNPGRRLRAGLAGGFGDAVIRAAGLPLPDGARRRYVEEWRDTLADLRERGAPRHRRAAELVDIVVHVPVLMVVLRRRSRATADER</sequence>
<evidence type="ECO:0000256" key="1">
    <source>
        <dbReference type="SAM" id="Phobius"/>
    </source>
</evidence>
<gene>
    <name evidence="2" type="ORF">Raf01_88320</name>
</gene>
<keyword evidence="1" id="KW-0472">Membrane</keyword>
<accession>A0A8J3R3D9</accession>
<proteinExistence type="predicted"/>
<name>A0A8J3R3D9_9ACTN</name>
<feature type="transmembrane region" description="Helical" evidence="1">
    <location>
        <begin position="42"/>
        <end position="66"/>
    </location>
</feature>
<comment type="caution">
    <text evidence="2">The sequence shown here is derived from an EMBL/GenBank/DDBJ whole genome shotgun (WGS) entry which is preliminary data.</text>
</comment>
<evidence type="ECO:0000313" key="3">
    <source>
        <dbReference type="Proteomes" id="UP000642748"/>
    </source>
</evidence>
<evidence type="ECO:0000313" key="2">
    <source>
        <dbReference type="EMBL" id="GIH20660.1"/>
    </source>
</evidence>
<dbReference type="EMBL" id="BONZ01000102">
    <property type="protein sequence ID" value="GIH20660.1"/>
    <property type="molecule type" value="Genomic_DNA"/>
</dbReference>
<keyword evidence="1" id="KW-1133">Transmembrane helix</keyword>
<reference evidence="2" key="1">
    <citation type="submission" date="2021-01" db="EMBL/GenBank/DDBJ databases">
        <title>Whole genome shotgun sequence of Rugosimonospora africana NBRC 104875.</title>
        <authorList>
            <person name="Komaki H."/>
            <person name="Tamura T."/>
        </authorList>
    </citation>
    <scope>NUCLEOTIDE SEQUENCE</scope>
    <source>
        <strain evidence="2">NBRC 104875</strain>
    </source>
</reference>
<keyword evidence="3" id="KW-1185">Reference proteome</keyword>
<keyword evidence="1" id="KW-0812">Transmembrane</keyword>